<dbReference type="RefSeq" id="WP_131850684.1">
    <property type="nucleotide sequence ID" value="NZ_SKFH01000003.1"/>
</dbReference>
<dbReference type="OrthoDB" id="9832274at2"/>
<comment type="caution">
    <text evidence="1">The sequence shown here is derived from an EMBL/GenBank/DDBJ whole genome shotgun (WGS) entry which is preliminary data.</text>
</comment>
<dbReference type="AlphaFoldDB" id="A0A4R4E8J6"/>
<accession>A0A4R4E8J6</accession>
<sequence>MHYLFERRLNMLEIAVHQLTDEALADFSLPETLLKEHLIYIPELLTDKAKEDTHKKDVLPDEGPEGYKLRHKEKTFYYTYKVPFSSEEFLTDILPMRSCDEGLTVTPAHVQYTEYSHTPIEGNTRELVRMRVNAEKTIADIALILDEWAANAVEFNQLVLPVAIQEKIQAERLLRFERDERRRQGLPAFA</sequence>
<gene>
    <name evidence="1" type="ORF">E0486_03145</name>
</gene>
<evidence type="ECO:0000313" key="1">
    <source>
        <dbReference type="EMBL" id="TCZ74085.1"/>
    </source>
</evidence>
<protein>
    <submittedName>
        <fullName evidence="1">Uncharacterized protein</fullName>
    </submittedName>
</protein>
<organism evidence="1 2">
    <name type="scientific">Flaviaesturariibacter aridisoli</name>
    <dbReference type="NCBI Taxonomy" id="2545761"/>
    <lineage>
        <taxon>Bacteria</taxon>
        <taxon>Pseudomonadati</taxon>
        <taxon>Bacteroidota</taxon>
        <taxon>Chitinophagia</taxon>
        <taxon>Chitinophagales</taxon>
        <taxon>Chitinophagaceae</taxon>
        <taxon>Flaviaestuariibacter</taxon>
    </lineage>
</organism>
<reference evidence="1 2" key="1">
    <citation type="submission" date="2019-03" db="EMBL/GenBank/DDBJ databases">
        <authorList>
            <person name="Kim M.K.M."/>
        </authorList>
    </citation>
    <scope>NUCLEOTIDE SEQUENCE [LARGE SCALE GENOMIC DNA]</scope>
    <source>
        <strain evidence="1 2">17J68-15</strain>
    </source>
</reference>
<evidence type="ECO:0000313" key="2">
    <source>
        <dbReference type="Proteomes" id="UP000295164"/>
    </source>
</evidence>
<keyword evidence="2" id="KW-1185">Reference proteome</keyword>
<dbReference type="EMBL" id="SKFH01000003">
    <property type="protein sequence ID" value="TCZ74085.1"/>
    <property type="molecule type" value="Genomic_DNA"/>
</dbReference>
<dbReference type="Proteomes" id="UP000295164">
    <property type="component" value="Unassembled WGS sequence"/>
</dbReference>
<proteinExistence type="predicted"/>
<name>A0A4R4E8J6_9BACT</name>